<evidence type="ECO:0000256" key="5">
    <source>
        <dbReference type="ARBA" id="ARBA00022989"/>
    </source>
</evidence>
<dbReference type="PANTHER" id="PTHR30576:SF0">
    <property type="entry name" value="UNDECAPRENYL-PHOSPHATE N-ACETYLGALACTOSAMINYL 1-PHOSPHATE TRANSFERASE-RELATED"/>
    <property type="match status" value="1"/>
</dbReference>
<keyword evidence="10" id="KW-1185">Reference proteome</keyword>
<keyword evidence="4 7" id="KW-0812">Transmembrane</keyword>
<comment type="similarity">
    <text evidence="2">Belongs to the bacterial sugar transferase family.</text>
</comment>
<sequence>MKTRSYSHLIIPFSVLVHLSIINGVLYLMTPSTYLNITSIIFYNVSWFLITYNLNYYPTARKETFMTNIKKMFYLYIIYGLTYFSWFGVTGIQPDFIQYQLLIYLIICVLLTLYRWLFYVFIRHYRSKGGNYLNVVVIGRDKNLKKIRKVFDNPYYGYRYCGFFDDETSQSPTYLGEILDCFKYIIDNRVDEVYCTAAKLTKSDLQNLINFADNNLIKLKIIPDNKDIFTTAMTVQKYDQIPVLDLRTVPLDADLGRIAKRAFDIAFSSMVILFLLSWLVPLLYVLIKLESPGPLFFTQNRHGLKRKTFKCIKFRSMATNSDANSKMATKNDKRVTKIGKIIRKTSIDELPQFFNVFMGDMSVVGPRPHMEQHTSDYEISVDKYLVRHFVKPGITGLAQIKGYRGEIINPSDILNRIRLDILYVEKWSFLLDFKIIVLTVFNAISGEEKAY</sequence>
<dbReference type="EMBL" id="JTDW01000010">
    <property type="protein sequence ID" value="KJD34919.1"/>
    <property type="molecule type" value="Genomic_DNA"/>
</dbReference>
<accession>A0A0D7W7E1</accession>
<evidence type="ECO:0000256" key="1">
    <source>
        <dbReference type="ARBA" id="ARBA00004141"/>
    </source>
</evidence>
<evidence type="ECO:0000256" key="4">
    <source>
        <dbReference type="ARBA" id="ARBA00022692"/>
    </source>
</evidence>
<dbReference type="Pfam" id="PF02397">
    <property type="entry name" value="Bac_transf"/>
    <property type="match status" value="1"/>
</dbReference>
<dbReference type="PANTHER" id="PTHR30576">
    <property type="entry name" value="COLANIC BIOSYNTHESIS UDP-GLUCOSE LIPID CARRIER TRANSFERASE"/>
    <property type="match status" value="1"/>
</dbReference>
<feature type="transmembrane region" description="Helical" evidence="7">
    <location>
        <begin position="265"/>
        <end position="287"/>
    </location>
</feature>
<comment type="caution">
    <text evidence="9">The sequence shown here is derived from an EMBL/GenBank/DDBJ whole genome shotgun (WGS) entry which is preliminary data.</text>
</comment>
<dbReference type="AlphaFoldDB" id="A0A0D7W7E1"/>
<dbReference type="STRING" id="1435349.PW52_12500"/>
<organism evidence="9 10">
    <name type="scientific">Neotamlana sedimentorum</name>
    <dbReference type="NCBI Taxonomy" id="1435349"/>
    <lineage>
        <taxon>Bacteria</taxon>
        <taxon>Pseudomonadati</taxon>
        <taxon>Bacteroidota</taxon>
        <taxon>Flavobacteriia</taxon>
        <taxon>Flavobacteriales</taxon>
        <taxon>Flavobacteriaceae</taxon>
        <taxon>Neotamlana</taxon>
    </lineage>
</organism>
<evidence type="ECO:0000259" key="8">
    <source>
        <dbReference type="Pfam" id="PF02397"/>
    </source>
</evidence>
<dbReference type="Proteomes" id="UP000032578">
    <property type="component" value="Unassembled WGS sequence"/>
</dbReference>
<dbReference type="Pfam" id="PF13727">
    <property type="entry name" value="CoA_binding_3"/>
    <property type="match status" value="1"/>
</dbReference>
<dbReference type="GO" id="GO:0016780">
    <property type="term" value="F:phosphotransferase activity, for other substituted phosphate groups"/>
    <property type="evidence" value="ECO:0007669"/>
    <property type="project" value="TreeGrafter"/>
</dbReference>
<feature type="transmembrane region" description="Helical" evidence="7">
    <location>
        <begin position="34"/>
        <end position="52"/>
    </location>
</feature>
<gene>
    <name evidence="9" type="ORF">PW52_12500</name>
</gene>
<reference evidence="9 10" key="1">
    <citation type="submission" date="2014-11" db="EMBL/GenBank/DDBJ databases">
        <title>Tamlana sedimentorum sp. nov., isolated from shallow sand sediments of the Sea of Japan.</title>
        <authorList>
            <person name="Romanenko L.A."/>
        </authorList>
    </citation>
    <scope>NUCLEOTIDE SEQUENCE [LARGE SCALE GENOMIC DNA]</scope>
    <source>
        <strain evidence="9 10">JCM 19808</strain>
    </source>
</reference>
<evidence type="ECO:0000256" key="7">
    <source>
        <dbReference type="SAM" id="Phobius"/>
    </source>
</evidence>
<dbReference type="OrthoDB" id="9808602at2"/>
<evidence type="ECO:0000313" key="10">
    <source>
        <dbReference type="Proteomes" id="UP000032578"/>
    </source>
</evidence>
<proteinExistence type="inferred from homology"/>
<dbReference type="InterPro" id="IPR003362">
    <property type="entry name" value="Bact_transf"/>
</dbReference>
<comment type="subcellular location">
    <subcellularLocation>
        <location evidence="1">Membrane</location>
        <topology evidence="1">Multi-pass membrane protein</topology>
    </subcellularLocation>
</comment>
<evidence type="ECO:0000313" key="9">
    <source>
        <dbReference type="EMBL" id="KJD34919.1"/>
    </source>
</evidence>
<feature type="domain" description="Bacterial sugar transferase" evidence="8">
    <location>
        <begin position="260"/>
        <end position="443"/>
    </location>
</feature>
<dbReference type="InterPro" id="IPR017475">
    <property type="entry name" value="EPS_sugar_tfrase"/>
</dbReference>
<evidence type="ECO:0000256" key="6">
    <source>
        <dbReference type="ARBA" id="ARBA00023136"/>
    </source>
</evidence>
<name>A0A0D7W7E1_9FLAO</name>
<dbReference type="GO" id="GO:0016020">
    <property type="term" value="C:membrane"/>
    <property type="evidence" value="ECO:0007669"/>
    <property type="project" value="UniProtKB-SubCell"/>
</dbReference>
<feature type="transmembrane region" description="Helical" evidence="7">
    <location>
        <begin position="73"/>
        <end position="89"/>
    </location>
</feature>
<keyword evidence="6 7" id="KW-0472">Membrane</keyword>
<dbReference type="NCBIfam" id="TIGR03025">
    <property type="entry name" value="EPS_sugtrans"/>
    <property type="match status" value="1"/>
</dbReference>
<dbReference type="PATRIC" id="fig|1435349.4.peg.519"/>
<evidence type="ECO:0000256" key="3">
    <source>
        <dbReference type="ARBA" id="ARBA00022679"/>
    </source>
</evidence>
<dbReference type="RefSeq" id="WP_044633299.1">
    <property type="nucleotide sequence ID" value="NZ_JTDW01000010.1"/>
</dbReference>
<dbReference type="Gene3D" id="3.40.50.720">
    <property type="entry name" value="NAD(P)-binding Rossmann-like Domain"/>
    <property type="match status" value="1"/>
</dbReference>
<protein>
    <submittedName>
        <fullName evidence="9">Sugar transferase</fullName>
    </submittedName>
</protein>
<feature type="transmembrane region" description="Helical" evidence="7">
    <location>
        <begin position="101"/>
        <end position="122"/>
    </location>
</feature>
<evidence type="ECO:0000256" key="2">
    <source>
        <dbReference type="ARBA" id="ARBA00006464"/>
    </source>
</evidence>
<feature type="transmembrane region" description="Helical" evidence="7">
    <location>
        <begin position="9"/>
        <end position="28"/>
    </location>
</feature>
<keyword evidence="5 7" id="KW-1133">Transmembrane helix</keyword>
<keyword evidence="3 9" id="KW-0808">Transferase</keyword>